<dbReference type="EMBL" id="CP089983">
    <property type="protein sequence ID" value="WXB08512.1"/>
    <property type="molecule type" value="Genomic_DNA"/>
</dbReference>
<keyword evidence="2" id="KW-0732">Signal</keyword>
<dbReference type="RefSeq" id="WP_394838182.1">
    <property type="nucleotide sequence ID" value="NZ_CP089929.1"/>
</dbReference>
<evidence type="ECO:0000313" key="4">
    <source>
        <dbReference type="Proteomes" id="UP001374803"/>
    </source>
</evidence>
<dbReference type="InterPro" id="IPR011473">
    <property type="entry name" value="DUF1579"/>
</dbReference>
<reference evidence="3" key="1">
    <citation type="submission" date="2021-12" db="EMBL/GenBank/DDBJ databases">
        <title>Discovery of the Pendulisporaceae a myxobacterial family with distinct sporulation behavior and unique specialized metabolism.</title>
        <authorList>
            <person name="Garcia R."/>
            <person name="Popoff A."/>
            <person name="Bader C.D."/>
            <person name="Loehr J."/>
            <person name="Walesch S."/>
            <person name="Walt C."/>
            <person name="Boldt J."/>
            <person name="Bunk B."/>
            <person name="Haeckl F.J.F.P.J."/>
            <person name="Gunesch A.P."/>
            <person name="Birkelbach J."/>
            <person name="Nuebel U."/>
            <person name="Pietschmann T."/>
            <person name="Bach T."/>
            <person name="Mueller R."/>
        </authorList>
    </citation>
    <scope>NUCLEOTIDE SEQUENCE</scope>
    <source>
        <strain evidence="3">MSr11367</strain>
    </source>
</reference>
<dbReference type="Proteomes" id="UP001374803">
    <property type="component" value="Chromosome"/>
</dbReference>
<evidence type="ECO:0000256" key="1">
    <source>
        <dbReference type="SAM" id="MobiDB-lite"/>
    </source>
</evidence>
<protein>
    <submittedName>
        <fullName evidence="3">DUF1579 domain-containing protein</fullName>
    </submittedName>
</protein>
<sequence length="217" mass="24155">MPTPTSALWLLLAFTALHAGCSPAQAAPPPATPPVTKSAPVSKSPSAIERMLVPGPETEALTRRVGTWDVVMTLRTSPEATPIVISGMVAERTMTGLYLQETMKPAPGSKVPDFRRIDYLTYNKLEARWQYISMDTRAPIGIMAARSYGATNFPEVTVHFDNFAIPGWGQELEGKFMRARHVTTRESDDRDVTRQYWTPVAGASEWLAVQYEYTRHR</sequence>
<feature type="chain" id="PRO_5045309443" evidence="2">
    <location>
        <begin position="27"/>
        <end position="217"/>
    </location>
</feature>
<proteinExistence type="predicted"/>
<evidence type="ECO:0000256" key="2">
    <source>
        <dbReference type="SAM" id="SignalP"/>
    </source>
</evidence>
<dbReference type="Pfam" id="PF07617">
    <property type="entry name" value="DUF1579"/>
    <property type="match status" value="1"/>
</dbReference>
<gene>
    <name evidence="3" type="ORF">LVJ94_14850</name>
</gene>
<feature type="region of interest" description="Disordered" evidence="1">
    <location>
        <begin position="24"/>
        <end position="44"/>
    </location>
</feature>
<feature type="signal peptide" evidence="2">
    <location>
        <begin position="1"/>
        <end position="26"/>
    </location>
</feature>
<evidence type="ECO:0000313" key="3">
    <source>
        <dbReference type="EMBL" id="WXB08512.1"/>
    </source>
</evidence>
<name>A0ABZ2LC54_9BACT</name>
<organism evidence="3 4">
    <name type="scientific">Pendulispora rubella</name>
    <dbReference type="NCBI Taxonomy" id="2741070"/>
    <lineage>
        <taxon>Bacteria</taxon>
        <taxon>Pseudomonadati</taxon>
        <taxon>Myxococcota</taxon>
        <taxon>Myxococcia</taxon>
        <taxon>Myxococcales</taxon>
        <taxon>Sorangiineae</taxon>
        <taxon>Pendulisporaceae</taxon>
        <taxon>Pendulispora</taxon>
    </lineage>
</organism>
<accession>A0ABZ2LC54</accession>
<keyword evidence="4" id="KW-1185">Reference proteome</keyword>